<keyword evidence="3" id="KW-1185">Reference proteome</keyword>
<dbReference type="EMBL" id="JAPEIS010000012">
    <property type="protein sequence ID" value="KAJ8061303.1"/>
    <property type="molecule type" value="Genomic_DNA"/>
</dbReference>
<evidence type="ECO:0000313" key="3">
    <source>
        <dbReference type="Proteomes" id="UP001152300"/>
    </source>
</evidence>
<evidence type="ECO:0000313" key="2">
    <source>
        <dbReference type="EMBL" id="KAJ8061303.1"/>
    </source>
</evidence>
<dbReference type="AlphaFoldDB" id="A0A9X0AHY4"/>
<sequence length="117" mass="13162">MQRFRGAIRYLVEARRAVRGSGANGNDRNMEEDEQIQEDAQQAIDSHGSAQRLSLDRHLDHSQLTLSMNGLVDLRPERTDGINIISSEEATRENTPAQYNTYSIFGDDMVISSQNPL</sequence>
<comment type="caution">
    <text evidence="2">The sequence shown here is derived from an EMBL/GenBank/DDBJ whole genome shotgun (WGS) entry which is preliminary data.</text>
</comment>
<dbReference type="Proteomes" id="UP001152300">
    <property type="component" value="Unassembled WGS sequence"/>
</dbReference>
<accession>A0A9X0AHY4</accession>
<organism evidence="2 3">
    <name type="scientific">Sclerotinia nivalis</name>
    <dbReference type="NCBI Taxonomy" id="352851"/>
    <lineage>
        <taxon>Eukaryota</taxon>
        <taxon>Fungi</taxon>
        <taxon>Dikarya</taxon>
        <taxon>Ascomycota</taxon>
        <taxon>Pezizomycotina</taxon>
        <taxon>Leotiomycetes</taxon>
        <taxon>Helotiales</taxon>
        <taxon>Sclerotiniaceae</taxon>
        <taxon>Sclerotinia</taxon>
    </lineage>
</organism>
<evidence type="ECO:0000256" key="1">
    <source>
        <dbReference type="SAM" id="MobiDB-lite"/>
    </source>
</evidence>
<gene>
    <name evidence="2" type="ORF">OCU04_010366</name>
</gene>
<name>A0A9X0AHY4_9HELO</name>
<reference evidence="2" key="1">
    <citation type="submission" date="2022-11" db="EMBL/GenBank/DDBJ databases">
        <title>Genome Resource of Sclerotinia nivalis Strain SnTB1, a Plant Pathogen Isolated from American Ginseng.</title>
        <authorList>
            <person name="Fan S."/>
        </authorList>
    </citation>
    <scope>NUCLEOTIDE SEQUENCE</scope>
    <source>
        <strain evidence="2">SnTB1</strain>
    </source>
</reference>
<protein>
    <submittedName>
        <fullName evidence="2">Uncharacterized protein</fullName>
    </submittedName>
</protein>
<feature type="region of interest" description="Disordered" evidence="1">
    <location>
        <begin position="18"/>
        <end position="50"/>
    </location>
</feature>
<proteinExistence type="predicted"/>